<reference evidence="3" key="1">
    <citation type="submission" date="2019-11" db="EMBL/GenBank/DDBJ databases">
        <title>Bipolaris sorokiniana Genome sequencing.</title>
        <authorList>
            <person name="Wang H."/>
        </authorList>
    </citation>
    <scope>NUCLEOTIDE SEQUENCE</scope>
</reference>
<evidence type="ECO:0000259" key="2">
    <source>
        <dbReference type="Pfam" id="PF08241"/>
    </source>
</evidence>
<sequence>MCSTSIDDPPPPPYPAMFEPTTDMFPGFDVPPGHAETVGARKARKAKEEEEAARRSSSSNSQSSASVHSIPTTSSRSQNASTHKSKEKTGFGGWFSRNNKKGIQEISPLSPTGAQTIDIPPPVTDAVDPTLETDPTLAPAPPTAPLDVPLDSDRYLFPSPPSLLADKHVQPLSPRKNSLIPMPYPPPTSELPPTPGSGMHGIGSPADARSQISSSQRTSYMPASVATSKTSIFSSSASGYETVASEVISESASYAGSSHLHQGPVFEAVERGSRTGSVKSNERDHSSKAASSPFARALAKIESASARITSARLSEEWEGLDDDESFQEIMFEKRLWALTAYRRLTQNKSLQSPVHELLINARPAEQRRVLQIHGSIADGWMLANRYPAATVYTLSSTQASPPAAYPAPMNHHSLYVPSLASQSPFPDNYFDAIISRSVTTALRNDEWARMFFDCMRVLKPGGQIEILSVDAHMSCEGPKMASWVDENLSARLESFDISKQASDTVLDTMEIVGLENIRRARIALPAQPPKGMPRSAPAPPLTNAGAPTPQDMLDNTKMMAFLGRHFYQTLYGRFMHLDQGDEWFWVHKELRDECDHYKTKMILTIACAQKANPVSHDNDYSD</sequence>
<dbReference type="Proteomes" id="UP000624244">
    <property type="component" value="Unassembled WGS sequence"/>
</dbReference>
<evidence type="ECO:0000313" key="3">
    <source>
        <dbReference type="EMBL" id="KAF5850374.1"/>
    </source>
</evidence>
<feature type="compositionally biased region" description="Pro residues" evidence="1">
    <location>
        <begin position="182"/>
        <end position="195"/>
    </location>
</feature>
<feature type="region of interest" description="Disordered" evidence="1">
    <location>
        <begin position="526"/>
        <end position="545"/>
    </location>
</feature>
<accession>A0A8H5ZKB5</accession>
<dbReference type="InterPro" id="IPR013216">
    <property type="entry name" value="Methyltransf_11"/>
</dbReference>
<feature type="region of interest" description="Disordered" evidence="1">
    <location>
        <begin position="270"/>
        <end position="292"/>
    </location>
</feature>
<feature type="domain" description="Methyltransferase type 11" evidence="2">
    <location>
        <begin position="415"/>
        <end position="464"/>
    </location>
</feature>
<evidence type="ECO:0000256" key="1">
    <source>
        <dbReference type="SAM" id="MobiDB-lite"/>
    </source>
</evidence>
<organism evidence="3 4">
    <name type="scientific">Cochliobolus sativus</name>
    <name type="common">Common root rot and spot blotch fungus</name>
    <name type="synonym">Bipolaris sorokiniana</name>
    <dbReference type="NCBI Taxonomy" id="45130"/>
    <lineage>
        <taxon>Eukaryota</taxon>
        <taxon>Fungi</taxon>
        <taxon>Dikarya</taxon>
        <taxon>Ascomycota</taxon>
        <taxon>Pezizomycotina</taxon>
        <taxon>Dothideomycetes</taxon>
        <taxon>Pleosporomycetidae</taxon>
        <taxon>Pleosporales</taxon>
        <taxon>Pleosporineae</taxon>
        <taxon>Pleosporaceae</taxon>
        <taxon>Bipolaris</taxon>
    </lineage>
</organism>
<dbReference type="InterPro" id="IPR029063">
    <property type="entry name" value="SAM-dependent_MTases_sf"/>
</dbReference>
<dbReference type="AlphaFoldDB" id="A0A8H5ZKB5"/>
<feature type="compositionally biased region" description="Polar residues" evidence="1">
    <location>
        <begin position="210"/>
        <end position="219"/>
    </location>
</feature>
<feature type="compositionally biased region" description="Pro residues" evidence="1">
    <location>
        <begin position="526"/>
        <end position="540"/>
    </location>
</feature>
<dbReference type="GO" id="GO:0008757">
    <property type="term" value="F:S-adenosylmethionine-dependent methyltransferase activity"/>
    <property type="evidence" value="ECO:0007669"/>
    <property type="project" value="InterPro"/>
</dbReference>
<dbReference type="SUPFAM" id="SSF53335">
    <property type="entry name" value="S-adenosyl-L-methionine-dependent methyltransferases"/>
    <property type="match status" value="1"/>
</dbReference>
<name>A0A8H5ZKB5_COCSA</name>
<dbReference type="Gene3D" id="3.40.50.150">
    <property type="entry name" value="Vaccinia Virus protein VP39"/>
    <property type="match status" value="1"/>
</dbReference>
<gene>
    <name evidence="3" type="ORF">GGP41_002654</name>
</gene>
<dbReference type="Pfam" id="PF08241">
    <property type="entry name" value="Methyltransf_11"/>
    <property type="match status" value="1"/>
</dbReference>
<feature type="region of interest" description="Disordered" evidence="1">
    <location>
        <begin position="1"/>
        <end position="219"/>
    </location>
</feature>
<feature type="compositionally biased region" description="Low complexity" evidence="1">
    <location>
        <begin position="128"/>
        <end position="137"/>
    </location>
</feature>
<proteinExistence type="predicted"/>
<comment type="caution">
    <text evidence="3">The sequence shown here is derived from an EMBL/GenBank/DDBJ whole genome shotgun (WGS) entry which is preliminary data.</text>
</comment>
<protein>
    <recommendedName>
        <fullName evidence="2">Methyltransferase type 11 domain-containing protein</fullName>
    </recommendedName>
</protein>
<feature type="compositionally biased region" description="Low complexity" evidence="1">
    <location>
        <begin position="55"/>
        <end position="66"/>
    </location>
</feature>
<feature type="compositionally biased region" description="Polar residues" evidence="1">
    <location>
        <begin position="67"/>
        <end position="82"/>
    </location>
</feature>
<evidence type="ECO:0000313" key="4">
    <source>
        <dbReference type="Proteomes" id="UP000624244"/>
    </source>
</evidence>
<dbReference type="EMBL" id="WNKQ01000007">
    <property type="protein sequence ID" value="KAF5850374.1"/>
    <property type="molecule type" value="Genomic_DNA"/>
</dbReference>